<name>A0A5B0S236_PUCGR</name>
<organism evidence="2 3">
    <name type="scientific">Puccinia graminis f. sp. tritici</name>
    <dbReference type="NCBI Taxonomy" id="56615"/>
    <lineage>
        <taxon>Eukaryota</taxon>
        <taxon>Fungi</taxon>
        <taxon>Dikarya</taxon>
        <taxon>Basidiomycota</taxon>
        <taxon>Pucciniomycotina</taxon>
        <taxon>Pucciniomycetes</taxon>
        <taxon>Pucciniales</taxon>
        <taxon>Pucciniaceae</taxon>
        <taxon>Puccinia</taxon>
    </lineage>
</organism>
<evidence type="ECO:0000313" key="3">
    <source>
        <dbReference type="Proteomes" id="UP000325313"/>
    </source>
</evidence>
<evidence type="ECO:0000313" key="2">
    <source>
        <dbReference type="EMBL" id="KAA1131093.1"/>
    </source>
</evidence>
<comment type="caution">
    <text evidence="2">The sequence shown here is derived from an EMBL/GenBank/DDBJ whole genome shotgun (WGS) entry which is preliminary data.</text>
</comment>
<proteinExistence type="predicted"/>
<accession>A0A5B0S236</accession>
<sequence length="86" mass="9469">MSVPPVDLGEVRDVGAIRYQEAVLWVWTLQIPGADTNTPFEKKKSSQVQAGSDRSKLNHNSPEFDRSISIHSLQSIANLPTCPPNP</sequence>
<dbReference type="AlphaFoldDB" id="A0A5B0S236"/>
<dbReference type="EMBL" id="VDEP01000104">
    <property type="protein sequence ID" value="KAA1131093.1"/>
    <property type="molecule type" value="Genomic_DNA"/>
</dbReference>
<reference evidence="2 3" key="1">
    <citation type="submission" date="2019-05" db="EMBL/GenBank/DDBJ databases">
        <title>Emergence of the Ug99 lineage of the wheat stem rust pathogen through somatic hybridization.</title>
        <authorList>
            <person name="Li F."/>
            <person name="Upadhyaya N.M."/>
            <person name="Sperschneider J."/>
            <person name="Matny O."/>
            <person name="Nguyen-Phuc H."/>
            <person name="Mago R."/>
            <person name="Raley C."/>
            <person name="Miller M.E."/>
            <person name="Silverstein K.A.T."/>
            <person name="Henningsen E."/>
            <person name="Hirsch C.D."/>
            <person name="Visser B."/>
            <person name="Pretorius Z.A."/>
            <person name="Steffenson B.J."/>
            <person name="Schwessinger B."/>
            <person name="Dodds P.N."/>
            <person name="Figueroa M."/>
        </authorList>
    </citation>
    <scope>NUCLEOTIDE SEQUENCE [LARGE SCALE GENOMIC DNA]</scope>
    <source>
        <strain evidence="2 3">Ug99</strain>
    </source>
</reference>
<evidence type="ECO:0000256" key="1">
    <source>
        <dbReference type="SAM" id="MobiDB-lite"/>
    </source>
</evidence>
<protein>
    <submittedName>
        <fullName evidence="2">Uncharacterized protein</fullName>
    </submittedName>
</protein>
<gene>
    <name evidence="2" type="ORF">PGTUg99_004741</name>
</gene>
<feature type="region of interest" description="Disordered" evidence="1">
    <location>
        <begin position="34"/>
        <end position="64"/>
    </location>
</feature>
<dbReference type="Proteomes" id="UP000325313">
    <property type="component" value="Unassembled WGS sequence"/>
</dbReference>